<dbReference type="Pfam" id="PF03167">
    <property type="entry name" value="UDG"/>
    <property type="match status" value="1"/>
</dbReference>
<name>A0A7C8BMJ5_9MICO</name>
<dbReference type="SUPFAM" id="SSF52141">
    <property type="entry name" value="Uracil-DNA glycosylase-like"/>
    <property type="match status" value="1"/>
</dbReference>
<dbReference type="SMART" id="SM00986">
    <property type="entry name" value="UDG"/>
    <property type="match status" value="1"/>
</dbReference>
<dbReference type="GO" id="GO:0004844">
    <property type="term" value="F:uracil DNA N-glycosylase activity"/>
    <property type="evidence" value="ECO:0007669"/>
    <property type="project" value="TreeGrafter"/>
</dbReference>
<evidence type="ECO:0000259" key="5">
    <source>
        <dbReference type="SMART" id="SM00986"/>
    </source>
</evidence>
<evidence type="ECO:0000256" key="2">
    <source>
        <dbReference type="ARBA" id="ARBA00022801"/>
    </source>
</evidence>
<evidence type="ECO:0000256" key="4">
    <source>
        <dbReference type="SAM" id="MobiDB-lite"/>
    </source>
</evidence>
<keyword evidence="2" id="KW-0378">Hydrolase</keyword>
<accession>A0A7C8BMJ5</accession>
<evidence type="ECO:0000313" key="6">
    <source>
        <dbReference type="EMBL" id="KAB1631371.1"/>
    </source>
</evidence>
<comment type="caution">
    <text evidence="6">The sequence shown here is derived from an EMBL/GenBank/DDBJ whole genome shotgun (WGS) entry which is preliminary data.</text>
</comment>
<evidence type="ECO:0000313" key="7">
    <source>
        <dbReference type="Proteomes" id="UP000481339"/>
    </source>
</evidence>
<dbReference type="SMART" id="SM00987">
    <property type="entry name" value="UreE_C"/>
    <property type="match status" value="1"/>
</dbReference>
<sequence>MGQPGRLDTSSPRVSNRPHRRRFTRAELLAHENGTVDDIIGPDCRLLFVGVNPGLWTAAVNAPYAYPGNRFWPALERSGLLDRRLDASDGLDAAERAVFMRAGLGSTNLVARATARAAELDAAELRAGAERLVALVGRVRPRAIAVLGITAWRTAFRRPHARMGRQEETIADVPVWVLPNPSGLNAHETVDTIAARMREVGRAAGLLLD</sequence>
<keyword evidence="3" id="KW-0234">DNA repair</keyword>
<dbReference type="AlphaFoldDB" id="A0A7C8BMJ5"/>
<dbReference type="PANTHER" id="PTHR12159">
    <property type="entry name" value="G/T AND G/U MISMATCH-SPECIFIC DNA GLYCOSYLASE"/>
    <property type="match status" value="1"/>
</dbReference>
<keyword evidence="1" id="KW-0227">DNA damage</keyword>
<dbReference type="PANTHER" id="PTHR12159:SF9">
    <property type="entry name" value="G_T MISMATCH-SPECIFIC THYMINE DNA GLYCOSYLASE"/>
    <property type="match status" value="1"/>
</dbReference>
<feature type="domain" description="Uracil-DNA glycosylase-like" evidence="5">
    <location>
        <begin position="37"/>
        <end position="194"/>
    </location>
</feature>
<gene>
    <name evidence="6" type="ORF">F8O02_08040</name>
</gene>
<protein>
    <submittedName>
        <fullName evidence="6">Mismatch-specific DNA-glycosylase</fullName>
    </submittedName>
</protein>
<dbReference type="EMBL" id="WBKA01000007">
    <property type="protein sequence ID" value="KAB1631371.1"/>
    <property type="molecule type" value="Genomic_DNA"/>
</dbReference>
<dbReference type="OrthoDB" id="9799921at2"/>
<keyword evidence="7" id="KW-1185">Reference proteome</keyword>
<evidence type="ECO:0000256" key="3">
    <source>
        <dbReference type="ARBA" id="ARBA00023204"/>
    </source>
</evidence>
<dbReference type="InterPro" id="IPR005122">
    <property type="entry name" value="Uracil-DNA_glycosylase-like"/>
</dbReference>
<dbReference type="InterPro" id="IPR015637">
    <property type="entry name" value="MUG/TDG"/>
</dbReference>
<feature type="region of interest" description="Disordered" evidence="4">
    <location>
        <begin position="1"/>
        <end position="20"/>
    </location>
</feature>
<organism evidence="6 7">
    <name type="scientific">Pseudoclavibacter caeni</name>
    <dbReference type="NCBI Taxonomy" id="908846"/>
    <lineage>
        <taxon>Bacteria</taxon>
        <taxon>Bacillati</taxon>
        <taxon>Actinomycetota</taxon>
        <taxon>Actinomycetes</taxon>
        <taxon>Micrococcales</taxon>
        <taxon>Microbacteriaceae</taxon>
        <taxon>Pseudoclavibacter</taxon>
    </lineage>
</organism>
<dbReference type="CDD" id="cd10028">
    <property type="entry name" value="UDG-F2_TDG_MUG"/>
    <property type="match status" value="1"/>
</dbReference>
<proteinExistence type="predicted"/>
<evidence type="ECO:0000256" key="1">
    <source>
        <dbReference type="ARBA" id="ARBA00022763"/>
    </source>
</evidence>
<reference evidence="6 7" key="1">
    <citation type="submission" date="2019-09" db="EMBL/GenBank/DDBJ databases">
        <title>Phylogeny of genus Pseudoclavibacter and closely related genus.</title>
        <authorList>
            <person name="Li Y."/>
        </authorList>
    </citation>
    <scope>NUCLEOTIDE SEQUENCE [LARGE SCALE GENOMIC DNA]</scope>
    <source>
        <strain evidence="6 7">JCM 16921</strain>
    </source>
</reference>
<dbReference type="Proteomes" id="UP000481339">
    <property type="component" value="Unassembled WGS sequence"/>
</dbReference>
<dbReference type="GO" id="GO:0008263">
    <property type="term" value="F:pyrimidine-specific mismatch base pair DNA N-glycosylase activity"/>
    <property type="evidence" value="ECO:0007669"/>
    <property type="project" value="TreeGrafter"/>
</dbReference>
<dbReference type="GO" id="GO:0006285">
    <property type="term" value="P:base-excision repair, AP site formation"/>
    <property type="evidence" value="ECO:0007669"/>
    <property type="project" value="InterPro"/>
</dbReference>
<dbReference type="InterPro" id="IPR036895">
    <property type="entry name" value="Uracil-DNA_glycosylase-like_sf"/>
</dbReference>
<dbReference type="Gene3D" id="3.40.470.10">
    <property type="entry name" value="Uracil-DNA glycosylase-like domain"/>
    <property type="match status" value="1"/>
</dbReference>